<keyword evidence="1" id="KW-1133">Transmembrane helix</keyword>
<dbReference type="RefSeq" id="WP_350278602.1">
    <property type="nucleotide sequence ID" value="NZ_CP158165.1"/>
</dbReference>
<proteinExistence type="predicted"/>
<organism evidence="2">
    <name type="scientific">Kribbella sp. HUAS MG21</name>
    <dbReference type="NCBI Taxonomy" id="3160966"/>
    <lineage>
        <taxon>Bacteria</taxon>
        <taxon>Bacillati</taxon>
        <taxon>Actinomycetota</taxon>
        <taxon>Actinomycetes</taxon>
        <taxon>Propionibacteriales</taxon>
        <taxon>Kribbellaceae</taxon>
        <taxon>Kribbella</taxon>
    </lineage>
</organism>
<name>A0AAU7TFX7_9ACTN</name>
<keyword evidence="1" id="KW-0812">Transmembrane</keyword>
<dbReference type="EMBL" id="CP158165">
    <property type="protein sequence ID" value="XBV25794.1"/>
    <property type="molecule type" value="Genomic_DNA"/>
</dbReference>
<dbReference type="AlphaFoldDB" id="A0AAU7TFX7"/>
<evidence type="ECO:0008006" key="3">
    <source>
        <dbReference type="Google" id="ProtNLM"/>
    </source>
</evidence>
<gene>
    <name evidence="2" type="ORF">ABN611_05085</name>
</gene>
<evidence type="ECO:0000256" key="1">
    <source>
        <dbReference type="SAM" id="Phobius"/>
    </source>
</evidence>
<feature type="transmembrane region" description="Helical" evidence="1">
    <location>
        <begin position="44"/>
        <end position="66"/>
    </location>
</feature>
<reference evidence="2" key="1">
    <citation type="submission" date="2024-06" db="EMBL/GenBank/DDBJ databases">
        <title>Kribbella sp. strain HUAS MG21 genome sequences.</title>
        <authorList>
            <person name="Mo P."/>
        </authorList>
    </citation>
    <scope>NUCLEOTIDE SEQUENCE</scope>
    <source>
        <strain evidence="2">HUAS MG21</strain>
    </source>
</reference>
<sequence>MTPSARTQDCNRAQATVRLSQARAFLDVAELVSGEDDELANDNVVAALAVLAGIAAADAACCGTLGRRSRGQDHRQAIQLVSQAGPDGKTLSRALGRMLDIKDNAHYGMIYVGALQAKAALRNARTLVDGAARLLM</sequence>
<accession>A0AAU7TFX7</accession>
<evidence type="ECO:0000313" key="2">
    <source>
        <dbReference type="EMBL" id="XBV25794.1"/>
    </source>
</evidence>
<keyword evidence="1" id="KW-0472">Membrane</keyword>
<protein>
    <recommendedName>
        <fullName evidence="3">DNA-binding protein</fullName>
    </recommendedName>
</protein>